<accession>I9VTK0</accession>
<dbReference type="PATRIC" id="fig|992069.3.peg.1371"/>
<dbReference type="AlphaFoldDB" id="I9VTK0"/>
<protein>
    <submittedName>
        <fullName evidence="1">Uncharacterized protein</fullName>
    </submittedName>
</protein>
<organism evidence="1 2">
    <name type="scientific">Helicobacter pylori Hp H-34</name>
    <dbReference type="NCBI Taxonomy" id="992069"/>
    <lineage>
        <taxon>Bacteria</taxon>
        <taxon>Pseudomonadati</taxon>
        <taxon>Campylobacterota</taxon>
        <taxon>Epsilonproteobacteria</taxon>
        <taxon>Campylobacterales</taxon>
        <taxon>Helicobacteraceae</taxon>
        <taxon>Helicobacter</taxon>
    </lineage>
</organism>
<proteinExistence type="predicted"/>
<reference evidence="1 2" key="1">
    <citation type="journal article" date="2013" name="Pathog. Dis.">
        <title>Genome sequences of 65 Helicobacter pylori strains isolated from asymptomatic individuals and patients with gastric cancer, peptic ulcer disease, or gastritis.</title>
        <authorList>
            <person name="Blanchard T.G."/>
            <person name="Czinn S.J."/>
            <person name="Correa P."/>
            <person name="Nakazawa T."/>
            <person name="Keelan M."/>
            <person name="Morningstar L."/>
            <person name="Santana-Cruz I."/>
            <person name="Maroo A."/>
            <person name="McCracken C."/>
            <person name="Shefchek K."/>
            <person name="Daugherty S."/>
            <person name="Song Y."/>
            <person name="Fraser C.M."/>
            <person name="Fricke W.F."/>
        </authorList>
    </citation>
    <scope>NUCLEOTIDE SEQUENCE [LARGE SCALE GENOMIC DNA]</scope>
    <source>
        <strain evidence="1 2">Hp H-34</strain>
    </source>
</reference>
<dbReference type="RefSeq" id="WP_000845011.1">
    <property type="nucleotide sequence ID" value="NZ_AKPH01000006.1"/>
</dbReference>
<gene>
    <name evidence="1" type="ORF">HPHPH34_1409</name>
</gene>
<dbReference type="EMBL" id="AKPH01000006">
    <property type="protein sequence ID" value="EJB95239.1"/>
    <property type="molecule type" value="Genomic_DNA"/>
</dbReference>
<evidence type="ECO:0000313" key="2">
    <source>
        <dbReference type="Proteomes" id="UP000004741"/>
    </source>
</evidence>
<name>I9VTK0_HELPX</name>
<sequence>MKTARYCLEFVNLGGLLRQGEYLGKANSKMIASNILAKVFAIRLLSHEKCNIFNLLLQINYSKNMPPSIKKQKSLNQAQVWELSA</sequence>
<dbReference type="Proteomes" id="UP000004741">
    <property type="component" value="Unassembled WGS sequence"/>
</dbReference>
<evidence type="ECO:0000313" key="1">
    <source>
        <dbReference type="EMBL" id="EJB95239.1"/>
    </source>
</evidence>
<comment type="caution">
    <text evidence="1">The sequence shown here is derived from an EMBL/GenBank/DDBJ whole genome shotgun (WGS) entry which is preliminary data.</text>
</comment>